<keyword evidence="3 7" id="KW-0285">Flavoprotein</keyword>
<dbReference type="AlphaFoldDB" id="A0A7S4RCI1"/>
<dbReference type="FunFam" id="1.10.540.10:FF:000002">
    <property type="entry name" value="Acyl-CoA dehydrogenase FadE19"/>
    <property type="match status" value="1"/>
</dbReference>
<dbReference type="InterPro" id="IPR013786">
    <property type="entry name" value="AcylCoA_DH/ox_N"/>
</dbReference>
<dbReference type="InterPro" id="IPR037069">
    <property type="entry name" value="AcylCoA_DH/ox_N_sf"/>
</dbReference>
<dbReference type="Pfam" id="PF00441">
    <property type="entry name" value="Acyl-CoA_dh_1"/>
    <property type="match status" value="1"/>
</dbReference>
<dbReference type="GO" id="GO:0050660">
    <property type="term" value="F:flavin adenine dinucleotide binding"/>
    <property type="evidence" value="ECO:0007669"/>
    <property type="project" value="InterPro"/>
</dbReference>
<name>A0A7S4RCI1_9STRA</name>
<protein>
    <recommendedName>
        <fullName evidence="12">Isovaleryl-CoA dehydrogenase</fullName>
    </recommendedName>
</protein>
<dbReference type="PROSITE" id="PS00072">
    <property type="entry name" value="ACYL_COA_DH_1"/>
    <property type="match status" value="1"/>
</dbReference>
<dbReference type="GO" id="GO:0006552">
    <property type="term" value="P:L-leucine catabolic process"/>
    <property type="evidence" value="ECO:0007669"/>
    <property type="project" value="TreeGrafter"/>
</dbReference>
<proteinExistence type="inferred from homology"/>
<evidence type="ECO:0000256" key="2">
    <source>
        <dbReference type="ARBA" id="ARBA00009347"/>
    </source>
</evidence>
<dbReference type="GO" id="GO:0008470">
    <property type="term" value="F:3-methylbutanoyl-CoA dehydrogenase activity"/>
    <property type="evidence" value="ECO:0007669"/>
    <property type="project" value="TreeGrafter"/>
</dbReference>
<dbReference type="PANTHER" id="PTHR43884">
    <property type="entry name" value="ACYL-COA DEHYDROGENASE"/>
    <property type="match status" value="1"/>
</dbReference>
<feature type="domain" description="Acyl-CoA dehydrogenase/oxidase N-terminal" evidence="10">
    <location>
        <begin position="48"/>
        <end position="162"/>
    </location>
</feature>
<dbReference type="Pfam" id="PF02770">
    <property type="entry name" value="Acyl-CoA_dh_M"/>
    <property type="match status" value="1"/>
</dbReference>
<evidence type="ECO:0000313" key="11">
    <source>
        <dbReference type="EMBL" id="CAE4610325.1"/>
    </source>
</evidence>
<dbReference type="InterPro" id="IPR046373">
    <property type="entry name" value="Acyl-CoA_Oxase/DH_mid-dom_sf"/>
</dbReference>
<dbReference type="SUPFAM" id="SSF47203">
    <property type="entry name" value="Acyl-CoA dehydrogenase C-terminal domain-like"/>
    <property type="match status" value="1"/>
</dbReference>
<dbReference type="PANTHER" id="PTHR43884:SF12">
    <property type="entry name" value="ISOVALERYL-COA DEHYDROGENASE, MITOCHONDRIAL-RELATED"/>
    <property type="match status" value="1"/>
</dbReference>
<dbReference type="InterPro" id="IPR009075">
    <property type="entry name" value="AcylCo_DH/oxidase_C"/>
</dbReference>
<dbReference type="FunFam" id="1.20.140.10:FF:000001">
    <property type="entry name" value="Acyl-CoA dehydrogenase"/>
    <property type="match status" value="1"/>
</dbReference>
<evidence type="ECO:0000256" key="6">
    <source>
        <dbReference type="ARBA" id="ARBA00049552"/>
    </source>
</evidence>
<dbReference type="InterPro" id="IPR036250">
    <property type="entry name" value="AcylCo_DH-like_C"/>
</dbReference>
<evidence type="ECO:0000256" key="7">
    <source>
        <dbReference type="RuleBase" id="RU362125"/>
    </source>
</evidence>
<keyword evidence="5 7" id="KW-0560">Oxidoreductase</keyword>
<comment type="similarity">
    <text evidence="2 7">Belongs to the acyl-CoA dehydrogenase family.</text>
</comment>
<accession>A0A7S4RCI1</accession>
<feature type="domain" description="Acyl-CoA dehydrogenase/oxidase C-terminal" evidence="8">
    <location>
        <begin position="281"/>
        <end position="430"/>
    </location>
</feature>
<dbReference type="InterPro" id="IPR006091">
    <property type="entry name" value="Acyl-CoA_Oxase/DH_mid-dom"/>
</dbReference>
<evidence type="ECO:0000256" key="1">
    <source>
        <dbReference type="ARBA" id="ARBA00001974"/>
    </source>
</evidence>
<dbReference type="InterPro" id="IPR006089">
    <property type="entry name" value="Acyl-CoA_DH_CS"/>
</dbReference>
<evidence type="ECO:0000259" key="9">
    <source>
        <dbReference type="Pfam" id="PF02770"/>
    </source>
</evidence>
<dbReference type="Gene3D" id="2.40.110.10">
    <property type="entry name" value="Butyryl-CoA Dehydrogenase, subunit A, domain 2"/>
    <property type="match status" value="1"/>
</dbReference>
<evidence type="ECO:0000259" key="8">
    <source>
        <dbReference type="Pfam" id="PF00441"/>
    </source>
</evidence>
<dbReference type="SUPFAM" id="SSF56645">
    <property type="entry name" value="Acyl-CoA dehydrogenase NM domain-like"/>
    <property type="match status" value="1"/>
</dbReference>
<evidence type="ECO:0000256" key="3">
    <source>
        <dbReference type="ARBA" id="ARBA00022630"/>
    </source>
</evidence>
<comment type="cofactor">
    <cofactor evidence="1 7">
        <name>FAD</name>
        <dbReference type="ChEBI" id="CHEBI:57692"/>
    </cofactor>
</comment>
<comment type="catalytic activity">
    <reaction evidence="6">
        <text>(2S)-2-methylbutanoyl-CoA + oxidized [electron-transfer flavoprotein] + H(+) = (2E)-2-methylbut-2-enoyl-CoA + reduced [electron-transfer flavoprotein]</text>
        <dbReference type="Rhea" id="RHEA:48256"/>
        <dbReference type="Rhea" id="RHEA-COMP:10685"/>
        <dbReference type="Rhea" id="RHEA-COMP:10686"/>
        <dbReference type="ChEBI" id="CHEBI:15378"/>
        <dbReference type="ChEBI" id="CHEBI:57337"/>
        <dbReference type="ChEBI" id="CHEBI:57692"/>
        <dbReference type="ChEBI" id="CHEBI:58307"/>
        <dbReference type="ChEBI" id="CHEBI:88166"/>
    </reaction>
    <physiologicalReaction direction="left-to-right" evidence="6">
        <dbReference type="Rhea" id="RHEA:48257"/>
    </physiologicalReaction>
</comment>
<organism evidence="11">
    <name type="scientific">Ditylum brightwellii</name>
    <dbReference type="NCBI Taxonomy" id="49249"/>
    <lineage>
        <taxon>Eukaryota</taxon>
        <taxon>Sar</taxon>
        <taxon>Stramenopiles</taxon>
        <taxon>Ochrophyta</taxon>
        <taxon>Bacillariophyta</taxon>
        <taxon>Mediophyceae</taxon>
        <taxon>Lithodesmiophycidae</taxon>
        <taxon>Lithodesmiales</taxon>
        <taxon>Lithodesmiaceae</taxon>
        <taxon>Ditylum</taxon>
    </lineage>
</organism>
<keyword evidence="4 7" id="KW-0274">FAD</keyword>
<evidence type="ECO:0000256" key="4">
    <source>
        <dbReference type="ARBA" id="ARBA00022827"/>
    </source>
</evidence>
<dbReference type="PROSITE" id="PS00073">
    <property type="entry name" value="ACYL_COA_DH_2"/>
    <property type="match status" value="1"/>
</dbReference>
<evidence type="ECO:0008006" key="12">
    <source>
        <dbReference type="Google" id="ProtNLM"/>
    </source>
</evidence>
<evidence type="ECO:0000256" key="5">
    <source>
        <dbReference type="ARBA" id="ARBA00023002"/>
    </source>
</evidence>
<dbReference type="EMBL" id="HBNS01020831">
    <property type="protein sequence ID" value="CAE4610325.1"/>
    <property type="molecule type" value="Transcribed_RNA"/>
</dbReference>
<dbReference type="Pfam" id="PF02771">
    <property type="entry name" value="Acyl-CoA_dh_N"/>
    <property type="match status" value="1"/>
</dbReference>
<reference evidence="11" key="1">
    <citation type="submission" date="2021-01" db="EMBL/GenBank/DDBJ databases">
        <authorList>
            <person name="Corre E."/>
            <person name="Pelletier E."/>
            <person name="Niang G."/>
            <person name="Scheremetjew M."/>
            <person name="Finn R."/>
            <person name="Kale V."/>
            <person name="Holt S."/>
            <person name="Cochrane G."/>
            <person name="Meng A."/>
            <person name="Brown T."/>
            <person name="Cohen L."/>
        </authorList>
    </citation>
    <scope>NUCLEOTIDE SEQUENCE</scope>
    <source>
        <strain evidence="11">GSO104</strain>
    </source>
</reference>
<dbReference type="Gene3D" id="1.10.540.10">
    <property type="entry name" value="Acyl-CoA dehydrogenase/oxidase, N-terminal domain"/>
    <property type="match status" value="1"/>
</dbReference>
<feature type="domain" description="Acyl-CoA oxidase/dehydrogenase middle" evidence="9">
    <location>
        <begin position="168"/>
        <end position="268"/>
    </location>
</feature>
<evidence type="ECO:0000259" key="10">
    <source>
        <dbReference type="Pfam" id="PF02771"/>
    </source>
</evidence>
<dbReference type="Gene3D" id="1.20.140.10">
    <property type="entry name" value="Butyryl-CoA Dehydrogenase, subunit A, domain 3"/>
    <property type="match status" value="1"/>
</dbReference>
<gene>
    <name evidence="11" type="ORF">DBRI00130_LOCUS16513</name>
</gene>
<dbReference type="InterPro" id="IPR009100">
    <property type="entry name" value="AcylCoA_DH/oxidase_NM_dom_sf"/>
</dbReference>
<sequence>MIISASKLIAKRGRGRGHLLSRCLSSSCSALSGELQYHRGLGALFNPTEEHEALRSMLRTFVEREVEPQALEYNKTETFNKSLFQKLGTSNIGILGLTVPESYNGTGFADATAVAIAHEELSYADPAFCLSYLAHSVLFVHNLCMNGSHEQKNAFLPGACEGSKVGGMCMSEPNAGTDVLGMKSSALYDEEKRGWVLNGTKMWITNGTITGNETGDIFLVYARTGPAKGDITQFIVEGGMEGFTVGQKISDKLGMRASPTAELVFENVFLPQDTHVVGDVNGGMICMMRNLEIERVALAAMGIGIARRCVDEMKVYAGDRSAFGQPNLYSFGQIQRHIAESYTDYMAGKCYVYALTNGLDMESSGNGLDSDGVKLYSAQMSKHVADRAIQVMGGYGYVGEYVVERLWRDAKLLEIGGGTNESHHKNMARDLRRMGSNKID</sequence>